<organism evidence="1">
    <name type="scientific">anaerobic digester metagenome</name>
    <dbReference type="NCBI Taxonomy" id="1263854"/>
    <lineage>
        <taxon>unclassified sequences</taxon>
        <taxon>metagenomes</taxon>
        <taxon>ecological metagenomes</taxon>
    </lineage>
</organism>
<dbReference type="Pfam" id="PF04456">
    <property type="entry name" value="DUF503"/>
    <property type="match status" value="1"/>
</dbReference>
<dbReference type="PANTHER" id="PTHR36441">
    <property type="entry name" value="HYPOTHETICAL CYTOSOLIC PROTEIN"/>
    <property type="match status" value="1"/>
</dbReference>
<sequence length="94" mass="10693">MIIGACEIRLRIIGARSLKEKRKTLKSMKDRVSKMNISMAEVDDQDKWQAATLGFALVSNDSSYVNSVLDKIFSFLSEFPDAEVVDRKMEIIHI</sequence>
<accession>A0A485M6J4</accession>
<dbReference type="AlphaFoldDB" id="A0A485M6J4"/>
<protein>
    <recommendedName>
        <fullName evidence="2">DUF503 domain-containing protein</fullName>
    </recommendedName>
</protein>
<evidence type="ECO:0008006" key="2">
    <source>
        <dbReference type="Google" id="ProtNLM"/>
    </source>
</evidence>
<evidence type="ECO:0000313" key="1">
    <source>
        <dbReference type="EMBL" id="VFU14962.1"/>
    </source>
</evidence>
<proteinExistence type="predicted"/>
<dbReference type="InterPro" id="IPR036746">
    <property type="entry name" value="TT1725-like_sf"/>
</dbReference>
<dbReference type="EMBL" id="CAADRM010000100">
    <property type="protein sequence ID" value="VFU14962.1"/>
    <property type="molecule type" value="Genomic_DNA"/>
</dbReference>
<dbReference type="SUPFAM" id="SSF103007">
    <property type="entry name" value="Hypothetical protein TT1725"/>
    <property type="match status" value="1"/>
</dbReference>
<dbReference type="Gene3D" id="3.30.70.1120">
    <property type="entry name" value="TT1725-like"/>
    <property type="match status" value="1"/>
</dbReference>
<dbReference type="InterPro" id="IPR007546">
    <property type="entry name" value="DUF503"/>
</dbReference>
<gene>
    <name evidence="1" type="ORF">SCFA_370014</name>
</gene>
<name>A0A485M6J4_9ZZZZ</name>
<reference evidence="1" key="1">
    <citation type="submission" date="2019-03" db="EMBL/GenBank/DDBJ databases">
        <authorList>
            <person name="Hao L."/>
        </authorList>
    </citation>
    <scope>NUCLEOTIDE SEQUENCE</scope>
</reference>
<dbReference type="PANTHER" id="PTHR36441:SF1">
    <property type="entry name" value="DUF503 DOMAIN-CONTAINING PROTEIN"/>
    <property type="match status" value="1"/>
</dbReference>